<dbReference type="Gene3D" id="3.40.30.10">
    <property type="entry name" value="Glutaredoxin"/>
    <property type="match status" value="1"/>
</dbReference>
<gene>
    <name evidence="3" type="ORF">ACFQE1_09725</name>
</gene>
<feature type="compositionally biased region" description="Low complexity" evidence="1">
    <location>
        <begin position="97"/>
        <end position="106"/>
    </location>
</feature>
<dbReference type="AlphaFoldDB" id="A0ABD5RYY9"/>
<proteinExistence type="predicted"/>
<dbReference type="Pfam" id="PF13417">
    <property type="entry name" value="GST_N_3"/>
    <property type="match status" value="1"/>
</dbReference>
<sequence length="118" mass="12580">MPDDGPAITLYRLQACPFCERVVRTLQEYDLDYRSRFVEPMHSDRNVVKRISGKRSVPAIVDETTGVTMSESANIVEYLENTYGDGRAATDGGTPVDDGSAAGSSDDGSEGEGEGGAA</sequence>
<dbReference type="PROSITE" id="PS50404">
    <property type="entry name" value="GST_NTER"/>
    <property type="match status" value="1"/>
</dbReference>
<organism evidence="3 4">
    <name type="scientific">Halobium palmae</name>
    <dbReference type="NCBI Taxonomy" id="1776492"/>
    <lineage>
        <taxon>Archaea</taxon>
        <taxon>Methanobacteriati</taxon>
        <taxon>Methanobacteriota</taxon>
        <taxon>Stenosarchaea group</taxon>
        <taxon>Halobacteria</taxon>
        <taxon>Halobacteriales</taxon>
        <taxon>Haloferacaceae</taxon>
        <taxon>Halobium</taxon>
    </lineage>
</organism>
<reference evidence="3 4" key="1">
    <citation type="journal article" date="2019" name="Int. J. Syst. Evol. Microbiol.">
        <title>The Global Catalogue of Microorganisms (GCM) 10K type strain sequencing project: providing services to taxonomists for standard genome sequencing and annotation.</title>
        <authorList>
            <consortium name="The Broad Institute Genomics Platform"/>
            <consortium name="The Broad Institute Genome Sequencing Center for Infectious Disease"/>
            <person name="Wu L."/>
            <person name="Ma J."/>
        </authorList>
    </citation>
    <scope>NUCLEOTIDE SEQUENCE [LARGE SCALE GENOMIC DNA]</scope>
    <source>
        <strain evidence="3 4">NBRC 111368</strain>
    </source>
</reference>
<protein>
    <submittedName>
        <fullName evidence="3">Glutathione S-transferase N-terminal domain-containing protein</fullName>
    </submittedName>
</protein>
<name>A0ABD5RYY9_9EURY</name>
<dbReference type="InterPro" id="IPR036249">
    <property type="entry name" value="Thioredoxin-like_sf"/>
</dbReference>
<dbReference type="SUPFAM" id="SSF52833">
    <property type="entry name" value="Thioredoxin-like"/>
    <property type="match status" value="1"/>
</dbReference>
<dbReference type="PROSITE" id="PS00195">
    <property type="entry name" value="GLUTAREDOXIN_1"/>
    <property type="match status" value="1"/>
</dbReference>
<dbReference type="InterPro" id="IPR011767">
    <property type="entry name" value="GLR_AS"/>
</dbReference>
<evidence type="ECO:0000259" key="2">
    <source>
        <dbReference type="PROSITE" id="PS50404"/>
    </source>
</evidence>
<evidence type="ECO:0000256" key="1">
    <source>
        <dbReference type="SAM" id="MobiDB-lite"/>
    </source>
</evidence>
<dbReference type="PROSITE" id="PS51354">
    <property type="entry name" value="GLUTAREDOXIN_2"/>
    <property type="match status" value="1"/>
</dbReference>
<accession>A0ABD5RYY9</accession>
<dbReference type="PANTHER" id="PTHR45288">
    <property type="entry name" value="THIOREDOXIN FAMILY PROTEIN"/>
    <property type="match status" value="1"/>
</dbReference>
<dbReference type="PANTHER" id="PTHR45288:SF2">
    <property type="entry name" value="THIOREDOXIN FAMILY PROTEIN"/>
    <property type="match status" value="1"/>
</dbReference>
<dbReference type="Proteomes" id="UP001596328">
    <property type="component" value="Unassembled WGS sequence"/>
</dbReference>
<evidence type="ECO:0000313" key="3">
    <source>
        <dbReference type="EMBL" id="MFC6724650.1"/>
    </source>
</evidence>
<dbReference type="EMBL" id="JBHSWU010000239">
    <property type="protein sequence ID" value="MFC6724650.1"/>
    <property type="molecule type" value="Genomic_DNA"/>
</dbReference>
<comment type="caution">
    <text evidence="3">The sequence shown here is derived from an EMBL/GenBank/DDBJ whole genome shotgun (WGS) entry which is preliminary data.</text>
</comment>
<keyword evidence="4" id="KW-1185">Reference proteome</keyword>
<feature type="domain" description="GST N-terminal" evidence="2">
    <location>
        <begin position="6"/>
        <end position="87"/>
    </location>
</feature>
<feature type="region of interest" description="Disordered" evidence="1">
    <location>
        <begin position="84"/>
        <end position="118"/>
    </location>
</feature>
<feature type="compositionally biased region" description="Acidic residues" evidence="1">
    <location>
        <begin position="107"/>
        <end position="118"/>
    </location>
</feature>
<dbReference type="InterPro" id="IPR004045">
    <property type="entry name" value="Glutathione_S-Trfase_N"/>
</dbReference>
<evidence type="ECO:0000313" key="4">
    <source>
        <dbReference type="Proteomes" id="UP001596328"/>
    </source>
</evidence>